<keyword evidence="3" id="KW-1185">Reference proteome</keyword>
<keyword evidence="1" id="KW-0472">Membrane</keyword>
<dbReference type="EMBL" id="BAABLK010000025">
    <property type="protein sequence ID" value="GAA5226978.1"/>
    <property type="molecule type" value="Genomic_DNA"/>
</dbReference>
<evidence type="ECO:0000313" key="3">
    <source>
        <dbReference type="Proteomes" id="UP001501257"/>
    </source>
</evidence>
<reference evidence="3" key="1">
    <citation type="journal article" date="2019" name="Int. J. Syst. Evol. Microbiol.">
        <title>The Global Catalogue of Microorganisms (GCM) 10K type strain sequencing project: providing services to taxonomists for standard genome sequencing and annotation.</title>
        <authorList>
            <consortium name="The Broad Institute Genomics Platform"/>
            <consortium name="The Broad Institute Genome Sequencing Center for Infectious Disease"/>
            <person name="Wu L."/>
            <person name="Ma J."/>
        </authorList>
    </citation>
    <scope>NUCLEOTIDE SEQUENCE [LARGE SCALE GENOMIC DNA]</scope>
    <source>
        <strain evidence="3">JCM 18952</strain>
    </source>
</reference>
<accession>A0ABP9TMI6</accession>
<sequence length="66" mass="7427">MRPNLIVIASIVFVLAVNIALDKYTDIPMLIRWTLSVGLGLVVTHALTKLSERRQKQKTNNALDRP</sequence>
<name>A0ABP9TMI6_9MICC</name>
<gene>
    <name evidence="2" type="ORF">GCM10025778_15110</name>
</gene>
<keyword evidence="1" id="KW-0812">Transmembrane</keyword>
<dbReference type="Proteomes" id="UP001501257">
    <property type="component" value="Unassembled WGS sequence"/>
</dbReference>
<protein>
    <submittedName>
        <fullName evidence="2">Uncharacterized protein</fullName>
    </submittedName>
</protein>
<keyword evidence="1" id="KW-1133">Transmembrane helix</keyword>
<evidence type="ECO:0000256" key="1">
    <source>
        <dbReference type="SAM" id="Phobius"/>
    </source>
</evidence>
<comment type="caution">
    <text evidence="2">The sequence shown here is derived from an EMBL/GenBank/DDBJ whole genome shotgun (WGS) entry which is preliminary data.</text>
</comment>
<feature type="transmembrane region" description="Helical" evidence="1">
    <location>
        <begin position="30"/>
        <end position="48"/>
    </location>
</feature>
<evidence type="ECO:0000313" key="2">
    <source>
        <dbReference type="EMBL" id="GAA5226978.1"/>
    </source>
</evidence>
<organism evidence="2 3">
    <name type="scientific">Paeniglutamicibacter antarcticus</name>
    <dbReference type="NCBI Taxonomy" id="494023"/>
    <lineage>
        <taxon>Bacteria</taxon>
        <taxon>Bacillati</taxon>
        <taxon>Actinomycetota</taxon>
        <taxon>Actinomycetes</taxon>
        <taxon>Micrococcales</taxon>
        <taxon>Micrococcaceae</taxon>
        <taxon>Paeniglutamicibacter</taxon>
    </lineage>
</organism>
<proteinExistence type="predicted"/>